<keyword evidence="1" id="KW-0812">Transmembrane</keyword>
<evidence type="ECO:0000256" key="1">
    <source>
        <dbReference type="SAM" id="Phobius"/>
    </source>
</evidence>
<feature type="transmembrane region" description="Helical" evidence="1">
    <location>
        <begin position="5"/>
        <end position="22"/>
    </location>
</feature>
<dbReference type="AlphaFoldDB" id="A0A226E9C4"/>
<dbReference type="EMBL" id="LNIX01000005">
    <property type="protein sequence ID" value="OXA54155.1"/>
    <property type="molecule type" value="Genomic_DNA"/>
</dbReference>
<proteinExistence type="predicted"/>
<keyword evidence="1" id="KW-0472">Membrane</keyword>
<sequence>MSQNLINFLIGIIILICKPLLLTSTPPSPEIANFINLFNSCLVILFDFSETNWFIDSFPTVRVKLKVQHFNLDSPVEEARYYDARIDRIWTTVVAAPTYFPIPRTLCAAEFHLYPPIHISHSESVILFGQISILYNKLTRLTSTKRLRTHRISVGNSFAGRLDELSRPFKISEHHYFRILVTNVTNPNRWGKWANPLIKGKRVYYVAPSLFGILVTSANFKFYFMCETCLHCYAKFILILENKIPSKEAIGREVSKILRVVLHRAWKINHLSLDADTVEKKNQQIINVVKNQAGNLKNLYFREYNSQQDMNLDLILFKAAFTNATITGFEKPCNGESDNQILEPDLENGVKYVKMFISIYNPRIMTGQSNGPFVVMDLFFAQTLSYKEEGFEFTTCHEKGVSSMGRISDLTSPLDGATWVLILLAGLTISSVLSVGSSSFWENLLLVGYATLLEQSNDLSKNSGGSKNNLNPSLFSYIICGVWILCVLVLSNSYKGEYIKRCTVPPKSPIYSKFEELVDNQFTVFTPPTDVSSYMTVLNHSQSDMGFAYFSVLSVFQEFLQNKDANGVKIKTNSSAFKTVIELGKITRIPPNYGNISSGMYTFTDVISDCDKPIAMAGWTDHVERVYAHLKAKYPRRAVSKSEHPLGNRLAKGWAIFNWGDDIVLDRVSRLMTSGLGQKWYRVSKKKRFRILPEFLKWRSRRGKNSKKKLATDVVQEISKHSSCNGEDIAIPPEWITGVVLATTKCFEIQNDECRLLCIAMSYEGLIQNGRLDKKFMRKEAHKILLSKRNENWMDYLLDEAEKCGDALPQVQMPTPETESCPEVTEFRDCIEDKFEIACKGKKQRVDAFLDGMDEM</sequence>
<reference evidence="2 3" key="1">
    <citation type="submission" date="2015-12" db="EMBL/GenBank/DDBJ databases">
        <title>The genome of Folsomia candida.</title>
        <authorList>
            <person name="Faddeeva A."/>
            <person name="Derks M.F."/>
            <person name="Anvar Y."/>
            <person name="Smit S."/>
            <person name="Van Straalen N."/>
            <person name="Roelofs D."/>
        </authorList>
    </citation>
    <scope>NUCLEOTIDE SEQUENCE [LARGE SCALE GENOMIC DNA]</scope>
    <source>
        <strain evidence="2 3">VU population</strain>
        <tissue evidence="2">Whole body</tissue>
    </source>
</reference>
<evidence type="ECO:0000313" key="2">
    <source>
        <dbReference type="EMBL" id="OXA54155.1"/>
    </source>
</evidence>
<gene>
    <name evidence="2" type="ORF">Fcan01_10209</name>
</gene>
<keyword evidence="1" id="KW-1133">Transmembrane helix</keyword>
<keyword evidence="3" id="KW-1185">Reference proteome</keyword>
<name>A0A226E9C4_FOLCA</name>
<organism evidence="2 3">
    <name type="scientific">Folsomia candida</name>
    <name type="common">Springtail</name>
    <dbReference type="NCBI Taxonomy" id="158441"/>
    <lineage>
        <taxon>Eukaryota</taxon>
        <taxon>Metazoa</taxon>
        <taxon>Ecdysozoa</taxon>
        <taxon>Arthropoda</taxon>
        <taxon>Hexapoda</taxon>
        <taxon>Collembola</taxon>
        <taxon>Entomobryomorpha</taxon>
        <taxon>Isotomoidea</taxon>
        <taxon>Isotomidae</taxon>
        <taxon>Proisotominae</taxon>
        <taxon>Folsomia</taxon>
    </lineage>
</organism>
<evidence type="ECO:0000313" key="3">
    <source>
        <dbReference type="Proteomes" id="UP000198287"/>
    </source>
</evidence>
<accession>A0A226E9C4</accession>
<comment type="caution">
    <text evidence="2">The sequence shown here is derived from an EMBL/GenBank/DDBJ whole genome shotgun (WGS) entry which is preliminary data.</text>
</comment>
<dbReference type="Proteomes" id="UP000198287">
    <property type="component" value="Unassembled WGS sequence"/>
</dbReference>
<protein>
    <submittedName>
        <fullName evidence="2">Uncharacterized protein</fullName>
    </submittedName>
</protein>